<name>A0AAD1S7L7_PELCU</name>
<proteinExistence type="predicted"/>
<dbReference type="InterPro" id="IPR036691">
    <property type="entry name" value="Endo/exonu/phosph_ase_sf"/>
</dbReference>
<evidence type="ECO:0008006" key="4">
    <source>
        <dbReference type="Google" id="ProtNLM"/>
    </source>
</evidence>
<dbReference type="SUPFAM" id="SSF56219">
    <property type="entry name" value="DNase I-like"/>
    <property type="match status" value="1"/>
</dbReference>
<evidence type="ECO:0000313" key="2">
    <source>
        <dbReference type="EMBL" id="CAH2294382.1"/>
    </source>
</evidence>
<dbReference type="AlphaFoldDB" id="A0AAD1S7L7"/>
<reference evidence="2" key="1">
    <citation type="submission" date="2022-03" db="EMBL/GenBank/DDBJ databases">
        <authorList>
            <person name="Alioto T."/>
            <person name="Alioto T."/>
            <person name="Gomez Garrido J."/>
        </authorList>
    </citation>
    <scope>NUCLEOTIDE SEQUENCE</scope>
</reference>
<evidence type="ECO:0000313" key="3">
    <source>
        <dbReference type="Proteomes" id="UP001295444"/>
    </source>
</evidence>
<dbReference type="Gene3D" id="3.60.10.10">
    <property type="entry name" value="Endonuclease/exonuclease/phosphatase"/>
    <property type="match status" value="1"/>
</dbReference>
<dbReference type="Proteomes" id="UP001295444">
    <property type="component" value="Chromosome 05"/>
</dbReference>
<sequence length="197" mass="21590">MGSSPPAPRTPGPIRLMGEETHFLTTQAPKFSNKYYQTGHFAHNPSTKSKGVVILLSADIQFHLEAEEKDREERYLFLKGYIGDSRVTLANLYLQNKGQNASLVSALKALDAFSEGTVIIGGDFNAPLDPRVDTSKGSSTILDHVLRGMRTLPPTISSQTAGALSTTQKRTTPFIQHHTNPTRGLITSSPNTETWMH</sequence>
<evidence type="ECO:0000256" key="1">
    <source>
        <dbReference type="SAM" id="MobiDB-lite"/>
    </source>
</evidence>
<dbReference type="EMBL" id="OW240916">
    <property type="protein sequence ID" value="CAH2294382.1"/>
    <property type="molecule type" value="Genomic_DNA"/>
</dbReference>
<feature type="region of interest" description="Disordered" evidence="1">
    <location>
        <begin position="175"/>
        <end position="197"/>
    </location>
</feature>
<keyword evidence="3" id="KW-1185">Reference proteome</keyword>
<organism evidence="2 3">
    <name type="scientific">Pelobates cultripes</name>
    <name type="common">Western spadefoot toad</name>
    <dbReference type="NCBI Taxonomy" id="61616"/>
    <lineage>
        <taxon>Eukaryota</taxon>
        <taxon>Metazoa</taxon>
        <taxon>Chordata</taxon>
        <taxon>Craniata</taxon>
        <taxon>Vertebrata</taxon>
        <taxon>Euteleostomi</taxon>
        <taxon>Amphibia</taxon>
        <taxon>Batrachia</taxon>
        <taxon>Anura</taxon>
        <taxon>Pelobatoidea</taxon>
        <taxon>Pelobatidae</taxon>
        <taxon>Pelobates</taxon>
    </lineage>
</organism>
<protein>
    <recommendedName>
        <fullName evidence="4">Endonuclease/exonuclease/phosphatase domain-containing protein</fullName>
    </recommendedName>
</protein>
<gene>
    <name evidence="2" type="ORF">PECUL_23A049691</name>
</gene>
<accession>A0AAD1S7L7</accession>